<evidence type="ECO:0000313" key="8">
    <source>
        <dbReference type="Proteomes" id="UP000243498"/>
    </source>
</evidence>
<name>A0A167G7F5_METRR</name>
<feature type="region of interest" description="Disordered" evidence="5">
    <location>
        <begin position="851"/>
        <end position="872"/>
    </location>
</feature>
<dbReference type="SUPFAM" id="SSF51197">
    <property type="entry name" value="Clavaminate synthase-like"/>
    <property type="match status" value="1"/>
</dbReference>
<proteinExistence type="predicted"/>
<reference evidence="7 8" key="1">
    <citation type="journal article" date="2016" name="Genome Biol. Evol.">
        <title>Divergent and convergent evolution of fungal pathogenicity.</title>
        <authorList>
            <person name="Shang Y."/>
            <person name="Xiao G."/>
            <person name="Zheng P."/>
            <person name="Cen K."/>
            <person name="Zhan S."/>
            <person name="Wang C."/>
        </authorList>
    </citation>
    <scope>NUCLEOTIDE SEQUENCE [LARGE SCALE GENOMIC DNA]</scope>
    <source>
        <strain evidence="7 8">RCEF 4871</strain>
    </source>
</reference>
<gene>
    <name evidence="7" type="ORF">NOR_02999</name>
</gene>
<keyword evidence="2" id="KW-0805">Transcription regulation</keyword>
<dbReference type="STRING" id="1081105.A0A167G7F5"/>
<evidence type="ECO:0000256" key="4">
    <source>
        <dbReference type="ARBA" id="ARBA00023242"/>
    </source>
</evidence>
<dbReference type="GO" id="GO:0005634">
    <property type="term" value="C:nucleus"/>
    <property type="evidence" value="ECO:0007669"/>
    <property type="project" value="UniProtKB-SubCell"/>
</dbReference>
<feature type="region of interest" description="Disordered" evidence="5">
    <location>
        <begin position="1101"/>
        <end position="1132"/>
    </location>
</feature>
<dbReference type="InterPro" id="IPR029033">
    <property type="entry name" value="His_PPase_superfam"/>
</dbReference>
<evidence type="ECO:0000313" key="7">
    <source>
        <dbReference type="EMBL" id="OAA46246.1"/>
    </source>
</evidence>
<keyword evidence="8" id="KW-1185">Reference proteome</keyword>
<dbReference type="PROSITE" id="PS51184">
    <property type="entry name" value="JMJC"/>
    <property type="match status" value="1"/>
</dbReference>
<feature type="compositionally biased region" description="Polar residues" evidence="5">
    <location>
        <begin position="1222"/>
        <end position="1238"/>
    </location>
</feature>
<protein>
    <submittedName>
        <fullName evidence="7">JmjC domain-containing protein</fullName>
    </submittedName>
</protein>
<feature type="compositionally biased region" description="Polar residues" evidence="5">
    <location>
        <begin position="777"/>
        <end position="792"/>
    </location>
</feature>
<evidence type="ECO:0000256" key="5">
    <source>
        <dbReference type="SAM" id="MobiDB-lite"/>
    </source>
</evidence>
<feature type="compositionally biased region" description="Acidic residues" evidence="5">
    <location>
        <begin position="1258"/>
        <end position="1267"/>
    </location>
</feature>
<comment type="caution">
    <text evidence="7">The sequence shown here is derived from an EMBL/GenBank/DDBJ whole genome shotgun (WGS) entry which is preliminary data.</text>
</comment>
<dbReference type="Pfam" id="PF10497">
    <property type="entry name" value="zf-4CXXC_R1"/>
    <property type="match status" value="1"/>
</dbReference>
<organism evidence="7 8">
    <name type="scientific">Metarhizium rileyi (strain RCEF 4871)</name>
    <name type="common">Nomuraea rileyi</name>
    <dbReference type="NCBI Taxonomy" id="1649241"/>
    <lineage>
        <taxon>Eukaryota</taxon>
        <taxon>Fungi</taxon>
        <taxon>Dikarya</taxon>
        <taxon>Ascomycota</taxon>
        <taxon>Pezizomycotina</taxon>
        <taxon>Sordariomycetes</taxon>
        <taxon>Hypocreomycetidae</taxon>
        <taxon>Hypocreales</taxon>
        <taxon>Clavicipitaceae</taxon>
        <taxon>Metarhizium</taxon>
    </lineage>
</organism>
<dbReference type="Proteomes" id="UP000243498">
    <property type="component" value="Unassembled WGS sequence"/>
</dbReference>
<evidence type="ECO:0000259" key="6">
    <source>
        <dbReference type="PROSITE" id="PS51184"/>
    </source>
</evidence>
<dbReference type="OMA" id="GICNCGH"/>
<comment type="subcellular location">
    <subcellularLocation>
        <location evidence="1">Nucleus</location>
    </subcellularLocation>
</comment>
<dbReference type="InterPro" id="IPR003347">
    <property type="entry name" value="JmjC_dom"/>
</dbReference>
<dbReference type="SMART" id="SM00558">
    <property type="entry name" value="JmjC"/>
    <property type="match status" value="1"/>
</dbReference>
<evidence type="ECO:0000256" key="2">
    <source>
        <dbReference type="ARBA" id="ARBA00023015"/>
    </source>
</evidence>
<feature type="compositionally biased region" description="Basic and acidic residues" evidence="5">
    <location>
        <begin position="978"/>
        <end position="1001"/>
    </location>
</feature>
<feature type="domain" description="JmjC" evidence="6">
    <location>
        <begin position="178"/>
        <end position="344"/>
    </location>
</feature>
<evidence type="ECO:0000256" key="3">
    <source>
        <dbReference type="ARBA" id="ARBA00023163"/>
    </source>
</evidence>
<accession>A0A167G7F5</accession>
<keyword evidence="3" id="KW-0804">Transcription</keyword>
<dbReference type="OrthoDB" id="298344at2759"/>
<feature type="compositionally biased region" description="Low complexity" evidence="5">
    <location>
        <begin position="1106"/>
        <end position="1117"/>
    </location>
</feature>
<feature type="compositionally biased region" description="Basic and acidic residues" evidence="5">
    <location>
        <begin position="1200"/>
        <end position="1219"/>
    </location>
</feature>
<dbReference type="EMBL" id="AZHC01000007">
    <property type="protein sequence ID" value="OAA46246.1"/>
    <property type="molecule type" value="Genomic_DNA"/>
</dbReference>
<feature type="region of interest" description="Disordered" evidence="5">
    <location>
        <begin position="905"/>
        <end position="926"/>
    </location>
</feature>
<sequence length="1441" mass="161912">MPTSLHPQAKFDPIPPDFDLHALLDRTPNLKWVQRVSRTQILGLGQQGFEKLVQIHVIAGGKPLVIDGWDALLPKELFNVDWLEKTYDKKQENVRDISAGTDIPMTTGHYLRSMKQLAKQWTPQNFRDERRQRLYLKDIDCPIEWRTELQKVMYPNLFYLNENVTASGVSSSAQRRPVDEGQDGEMRIAPAGDLMSSLPKEMRAENLMCYVGHEGTYTPAHREMCASIGHNIMVETSSGNTGDCPGSSIWFMTESKDREVVREYFLSMLGHDIEIEKHFAQVNAWKKAPFDVYLVDQRVGDFIIIPPLAAHQVWNRGTRTMKVAWNRTTPETLRLALREALPKARLVCRDEQYKNKAIIYFTLHKYYELLREMEREEDISQNSFMGIGRDILRNSTRARQLAADFKSLFSLFTEILIDEAFAYQEKQVEILAFDSCVTCSYCRSNIFNRFLTCKHCTRVLADGDEDAYDICMECYAMGRSCACLSGLQWCEQWAWSELSEKYELWREMIIINDGFVDLHGSPPPFETARQKSAKKSVAQICQEALVKRPWKDITKQDFDEVASDSDQGDVASKKKTRRKQKQGEVRRCHVCCHKDYSYRVHECTNSECAESYCYGVLYRAFDMMPQTVLQDENWQCPKCLGICNCGHCRRAGNTNSYTPKNTSLGHDTRPIADDRSVEALVDFRMHNLSWLKAAGEEGRSKDSRRMQRLRQQADHDKARSELAVGEGESGLLGDAETPQRATITGPECLNFERHTVSDDPTLALGSGINPHMSVGTQATSDVARSPVRQDSVSPYPDPSVASNFGIGMGYYEQDDTPDKILFDPYKAPSLGAIHRTDLDLPDSVKKSIRAAKRKAKRDNEDPDFIVGKPSHKKARHTIGADVSENLDPALFQVEPSLALSNMLQKRPSLSNDTNISSGTKNKNPETLVTERLLEMMPKEPTLRQARPLASYVEVDDFDLEEVEESELVSEGSSPEVLLDDKTANSIEKRDRLSEDRVDGAKQELSVTSKHRKPTRGGNQRGRPSNRSFQVGSRHLEPRSTTSTANQVTPVVGQRGRGQPRKSIVVSLKSSVIATNAATAALQDQNETSGKAVSISDITLNNHQQRESNSSVESSSAREVARTRKTHERNALKNTRDHLIRISPKCNGSLPDAMSPISPSHQHLKSAKEPFMSMAERLALEGKKFRISKRKSLGSASLNAKNEESHSFEAPEPTIRESHRNRSTAAGRTEFTSPHQSRSWPGLRRSSAVQRVLPNASSDDQESGDEPLEILPSQKTVVRLTDMVSSEDEYLSTRDSAVSSSDDSDDSDIPASRLNTGDRAPSEAQGVDSLEPQYSCRSADELFTFIKSNQNPEWRSHLEASAELFSMLDDISGIPSSDHGFHSSFDHYYDNLSARQCHGSCQRSISVGELGVQSYLSRPSIITPSKCGIIRSVDRRAHSPSA</sequence>
<feature type="region of interest" description="Disordered" evidence="5">
    <location>
        <begin position="695"/>
        <end position="734"/>
    </location>
</feature>
<feature type="region of interest" description="Disordered" evidence="5">
    <location>
        <begin position="1192"/>
        <end position="1329"/>
    </location>
</feature>
<feature type="compositionally biased region" description="Polar residues" evidence="5">
    <location>
        <begin position="1038"/>
        <end position="1048"/>
    </location>
</feature>
<evidence type="ECO:0000256" key="1">
    <source>
        <dbReference type="ARBA" id="ARBA00004123"/>
    </source>
</evidence>
<dbReference type="Gene3D" id="3.40.50.1240">
    <property type="entry name" value="Phosphoglycerate mutase-like"/>
    <property type="match status" value="1"/>
</dbReference>
<dbReference type="Pfam" id="PF02373">
    <property type="entry name" value="JmjC"/>
    <property type="match status" value="1"/>
</dbReference>
<feature type="region of interest" description="Disordered" evidence="5">
    <location>
        <begin position="962"/>
        <end position="1061"/>
    </location>
</feature>
<keyword evidence="4" id="KW-0539">Nucleus</keyword>
<dbReference type="Gene3D" id="2.60.120.650">
    <property type="entry name" value="Cupin"/>
    <property type="match status" value="1"/>
</dbReference>
<feature type="region of interest" description="Disordered" evidence="5">
    <location>
        <begin position="777"/>
        <end position="799"/>
    </location>
</feature>
<dbReference type="InterPro" id="IPR018866">
    <property type="entry name" value="Znf-4CXXC_R1"/>
</dbReference>
<feature type="compositionally biased region" description="Basic and acidic residues" evidence="5">
    <location>
        <begin position="695"/>
        <end position="720"/>
    </location>
</feature>
<feature type="compositionally biased region" description="Polar residues" evidence="5">
    <location>
        <begin position="1021"/>
        <end position="1030"/>
    </location>
</feature>